<dbReference type="Proteomes" id="UP000243528">
    <property type="component" value="Unassembled WGS sequence"/>
</dbReference>
<proteinExistence type="predicted"/>
<evidence type="ECO:0000313" key="3">
    <source>
        <dbReference type="EMBL" id="PSL05475.1"/>
    </source>
</evidence>
<dbReference type="PANTHER" id="PTHR48100:SF1">
    <property type="entry name" value="HISTIDINE PHOSPHATASE FAMILY PROTEIN-RELATED"/>
    <property type="match status" value="1"/>
</dbReference>
<reference evidence="3 4" key="1">
    <citation type="submission" date="2018-03" db="EMBL/GenBank/DDBJ databases">
        <title>Genomic Encyclopedia of Archaeal and Bacterial Type Strains, Phase II (KMG-II): from individual species to whole genera.</title>
        <authorList>
            <person name="Goeker M."/>
        </authorList>
    </citation>
    <scope>NUCLEOTIDE SEQUENCE [LARGE SCALE GENOMIC DNA]</scope>
    <source>
        <strain evidence="3 4">DSM 45211</strain>
    </source>
</reference>
<evidence type="ECO:0000313" key="4">
    <source>
        <dbReference type="Proteomes" id="UP000243528"/>
    </source>
</evidence>
<dbReference type="Pfam" id="PF00300">
    <property type="entry name" value="His_Phos_1"/>
    <property type="match status" value="1"/>
</dbReference>
<dbReference type="RefSeq" id="WP_106536699.1">
    <property type="nucleotide sequence ID" value="NZ_ML142899.1"/>
</dbReference>
<dbReference type="AlphaFoldDB" id="A0A2P8E7M8"/>
<accession>A0A2P8E7M8</accession>
<protein>
    <submittedName>
        <fullName evidence="3">Putative phosphoglycerate mutase</fullName>
    </submittedName>
</protein>
<dbReference type="PANTHER" id="PTHR48100">
    <property type="entry name" value="BROAD-SPECIFICITY PHOSPHATASE YOR283W-RELATED"/>
    <property type="match status" value="1"/>
</dbReference>
<dbReference type="OrthoDB" id="4697614at2"/>
<dbReference type="InterPro" id="IPR013078">
    <property type="entry name" value="His_Pase_superF_clade-1"/>
</dbReference>
<dbReference type="Gene3D" id="3.40.50.1240">
    <property type="entry name" value="Phosphoglycerate mutase-like"/>
    <property type="match status" value="1"/>
</dbReference>
<dbReference type="SUPFAM" id="SSF53254">
    <property type="entry name" value="Phosphoglycerate mutase-like"/>
    <property type="match status" value="1"/>
</dbReference>
<dbReference type="GO" id="GO:0005737">
    <property type="term" value="C:cytoplasm"/>
    <property type="evidence" value="ECO:0007669"/>
    <property type="project" value="TreeGrafter"/>
</dbReference>
<dbReference type="InterPro" id="IPR029033">
    <property type="entry name" value="His_PPase_superfam"/>
</dbReference>
<keyword evidence="4" id="KW-1185">Reference proteome</keyword>
<evidence type="ECO:0000256" key="1">
    <source>
        <dbReference type="PIRSR" id="PIRSR613078-1"/>
    </source>
</evidence>
<dbReference type="PIRSF" id="PIRSF000709">
    <property type="entry name" value="6PFK_2-Ptase"/>
    <property type="match status" value="1"/>
</dbReference>
<feature type="active site" description="Tele-phosphohistidine intermediate" evidence="1">
    <location>
        <position position="9"/>
    </location>
</feature>
<feature type="binding site" evidence="2">
    <location>
        <position position="58"/>
    </location>
    <ligand>
        <name>substrate</name>
    </ligand>
</feature>
<gene>
    <name evidence="3" type="ORF">CLV30_104347</name>
</gene>
<dbReference type="EMBL" id="PYGE01000004">
    <property type="protein sequence ID" value="PSL05475.1"/>
    <property type="molecule type" value="Genomic_DNA"/>
</dbReference>
<sequence>MTDIVLVRHGETEWHAENRYSGNTDVQLTPRGTAQARELARWARAAGLDAIWSSDLSRSRHTAQPAADATGLDLVVDRRLRELDFGRAEGQTRSELQQLVPGVVEAFVADPVAHHMPGGEHPESAAERGLECLREIAAAHPTGRVLVVGHTTLIRLMVCALLQLPLREYRRLMPFVHNGFLNEIRLRDGRASLLSWNAPPGRPEADVS</sequence>
<dbReference type="GO" id="GO:0016791">
    <property type="term" value="F:phosphatase activity"/>
    <property type="evidence" value="ECO:0007669"/>
    <property type="project" value="TreeGrafter"/>
</dbReference>
<feature type="active site" description="Proton donor/acceptor" evidence="1">
    <location>
        <position position="82"/>
    </location>
</feature>
<dbReference type="SMART" id="SM00855">
    <property type="entry name" value="PGAM"/>
    <property type="match status" value="1"/>
</dbReference>
<comment type="caution">
    <text evidence="3">The sequence shown here is derived from an EMBL/GenBank/DDBJ whole genome shotgun (WGS) entry which is preliminary data.</text>
</comment>
<dbReference type="InterPro" id="IPR050275">
    <property type="entry name" value="PGM_Phosphatase"/>
</dbReference>
<organism evidence="3 4">
    <name type="scientific">Haloactinopolyspora alba</name>
    <dbReference type="NCBI Taxonomy" id="648780"/>
    <lineage>
        <taxon>Bacteria</taxon>
        <taxon>Bacillati</taxon>
        <taxon>Actinomycetota</taxon>
        <taxon>Actinomycetes</taxon>
        <taxon>Jiangellales</taxon>
        <taxon>Jiangellaceae</taxon>
        <taxon>Haloactinopolyspora</taxon>
    </lineage>
</organism>
<dbReference type="CDD" id="cd07067">
    <property type="entry name" value="HP_PGM_like"/>
    <property type="match status" value="1"/>
</dbReference>
<name>A0A2P8E7M8_9ACTN</name>
<evidence type="ECO:0000256" key="2">
    <source>
        <dbReference type="PIRSR" id="PIRSR613078-2"/>
    </source>
</evidence>